<feature type="non-terminal residue" evidence="1">
    <location>
        <position position="35"/>
    </location>
</feature>
<protein>
    <submittedName>
        <fullName evidence="1">Uncharacterized protein</fullName>
    </submittedName>
</protein>
<dbReference type="AlphaFoldDB" id="A0A2K3KDD6"/>
<reference evidence="1 2" key="1">
    <citation type="journal article" date="2014" name="Am. J. Bot.">
        <title>Genome assembly and annotation for red clover (Trifolium pratense; Fabaceae).</title>
        <authorList>
            <person name="Istvanek J."/>
            <person name="Jaros M."/>
            <person name="Krenek A."/>
            <person name="Repkova J."/>
        </authorList>
    </citation>
    <scope>NUCLEOTIDE SEQUENCE [LARGE SCALE GENOMIC DNA]</scope>
    <source>
        <strain evidence="2">cv. Tatra</strain>
        <tissue evidence="1">Young leaves</tissue>
    </source>
</reference>
<evidence type="ECO:0000313" key="2">
    <source>
        <dbReference type="Proteomes" id="UP000236291"/>
    </source>
</evidence>
<accession>A0A2K3KDD6</accession>
<name>A0A2K3KDD6_TRIPR</name>
<evidence type="ECO:0000313" key="1">
    <source>
        <dbReference type="EMBL" id="PNX64291.1"/>
    </source>
</evidence>
<gene>
    <name evidence="1" type="ORF">L195_g062044</name>
</gene>
<dbReference type="Proteomes" id="UP000236291">
    <property type="component" value="Unassembled WGS sequence"/>
</dbReference>
<reference evidence="1 2" key="2">
    <citation type="journal article" date="2017" name="Front. Plant Sci.">
        <title>Gene Classification and Mining of Molecular Markers Useful in Red Clover (Trifolium pratense) Breeding.</title>
        <authorList>
            <person name="Istvanek J."/>
            <person name="Dluhosova J."/>
            <person name="Dluhos P."/>
            <person name="Patkova L."/>
            <person name="Nedelnik J."/>
            <person name="Repkova J."/>
        </authorList>
    </citation>
    <scope>NUCLEOTIDE SEQUENCE [LARGE SCALE GENOMIC DNA]</scope>
    <source>
        <strain evidence="2">cv. Tatra</strain>
        <tissue evidence="1">Young leaves</tissue>
    </source>
</reference>
<proteinExistence type="predicted"/>
<comment type="caution">
    <text evidence="1">The sequence shown here is derived from an EMBL/GenBank/DDBJ whole genome shotgun (WGS) entry which is preliminary data.</text>
</comment>
<sequence length="35" mass="3898">MAFDNRFQDTAHASSQNLVAWSRPSEDTVCLNSAK</sequence>
<organism evidence="1 2">
    <name type="scientific">Trifolium pratense</name>
    <name type="common">Red clover</name>
    <dbReference type="NCBI Taxonomy" id="57577"/>
    <lineage>
        <taxon>Eukaryota</taxon>
        <taxon>Viridiplantae</taxon>
        <taxon>Streptophyta</taxon>
        <taxon>Embryophyta</taxon>
        <taxon>Tracheophyta</taxon>
        <taxon>Spermatophyta</taxon>
        <taxon>Magnoliopsida</taxon>
        <taxon>eudicotyledons</taxon>
        <taxon>Gunneridae</taxon>
        <taxon>Pentapetalae</taxon>
        <taxon>rosids</taxon>
        <taxon>fabids</taxon>
        <taxon>Fabales</taxon>
        <taxon>Fabaceae</taxon>
        <taxon>Papilionoideae</taxon>
        <taxon>50 kb inversion clade</taxon>
        <taxon>NPAAA clade</taxon>
        <taxon>Hologalegina</taxon>
        <taxon>IRL clade</taxon>
        <taxon>Trifolieae</taxon>
        <taxon>Trifolium</taxon>
    </lineage>
</organism>
<dbReference type="EMBL" id="ASHM01164027">
    <property type="protein sequence ID" value="PNX64291.1"/>
    <property type="molecule type" value="Genomic_DNA"/>
</dbReference>